<protein>
    <submittedName>
        <fullName evidence="1">Uncharacterized protein</fullName>
    </submittedName>
</protein>
<organism evidence="1 2">
    <name type="scientific">Nocardia farcinica (strain IFM 10152)</name>
    <dbReference type="NCBI Taxonomy" id="247156"/>
    <lineage>
        <taxon>Bacteria</taxon>
        <taxon>Bacillati</taxon>
        <taxon>Actinomycetota</taxon>
        <taxon>Actinomycetes</taxon>
        <taxon>Mycobacteriales</taxon>
        <taxon>Nocardiaceae</taxon>
        <taxon>Nocardia</taxon>
    </lineage>
</organism>
<dbReference type="KEGG" id="nfa:PNF1_80"/>
<evidence type="ECO:0000313" key="2">
    <source>
        <dbReference type="Proteomes" id="UP000006820"/>
    </source>
</evidence>
<proteinExistence type="predicted"/>
<geneLocation type="plasmid" evidence="1 2">
    <name>pNF1</name>
</geneLocation>
<dbReference type="EMBL" id="AP006619">
    <property type="protein sequence ID" value="BAD60533.1"/>
    <property type="molecule type" value="Genomic_DNA"/>
</dbReference>
<gene>
    <name evidence="1" type="ordered locus">PNF1_80</name>
</gene>
<evidence type="ECO:0000313" key="1">
    <source>
        <dbReference type="EMBL" id="BAD60533.1"/>
    </source>
</evidence>
<keyword evidence="2" id="KW-1185">Reference proteome</keyword>
<dbReference type="RefSeq" id="WP_011212215.1">
    <property type="nucleotide sequence ID" value="NC_006362.1"/>
</dbReference>
<dbReference type="HOGENOM" id="CLU_1179239_0_0_11"/>
<dbReference type="AlphaFoldDB" id="Q5YMQ8"/>
<accession>Q5YMQ8</accession>
<dbReference type="GeneID" id="61136241"/>
<dbReference type="Proteomes" id="UP000006820">
    <property type="component" value="Plasmid pNF1"/>
</dbReference>
<sequence length="235" mass="26216">MTFTMFDRSRWTPADEDRARRGVAARAAGPTGPWTGDILVHPGGYRSRLWVTAYSGELFACGDDPDYGFILDPDGSIDYTGTSGMYGNKRIDRESLTGVSGAEVAPFWLDRRDEEMPDDVLTFTTEVRVWQTTETVPSVYEAVAQRIYNHDSFDTVITEYEARIIAEGWAGEHYCPNLAEWVNGRRTGIDRAVLIAEARKLWDDLSLHVEDWPHAGEPEPSVAAAAALTAFLEGY</sequence>
<dbReference type="OrthoDB" id="4570534at2"/>
<reference evidence="1 2" key="1">
    <citation type="journal article" date="2004" name="Proc. Natl. Acad. Sci. U.S.A.">
        <title>The complete genomic sequence of Nocardia farcinica IFM 10152.</title>
        <authorList>
            <person name="Ishikawa J."/>
            <person name="Yamashita A."/>
            <person name="Mikami Y."/>
            <person name="Hoshino Y."/>
            <person name="Kurita H."/>
            <person name="Hotta K."/>
            <person name="Shiba T."/>
            <person name="Hattori M."/>
        </authorList>
    </citation>
    <scope>NUCLEOTIDE SEQUENCE [LARGE SCALE GENOMIC DNA]</scope>
    <source>
        <strain evidence="1 2">IFM 10152</strain>
        <plasmid evidence="2">Plasmid pNF1</plasmid>
    </source>
</reference>
<keyword evidence="1" id="KW-0614">Plasmid</keyword>
<name>Q5YMQ8_NOCFA</name>